<organism evidence="4 5">
    <name type="scientific">Blautia obeum</name>
    <dbReference type="NCBI Taxonomy" id="40520"/>
    <lineage>
        <taxon>Bacteria</taxon>
        <taxon>Bacillati</taxon>
        <taxon>Bacillota</taxon>
        <taxon>Clostridia</taxon>
        <taxon>Lachnospirales</taxon>
        <taxon>Lachnospiraceae</taxon>
        <taxon>Blautia</taxon>
    </lineage>
</organism>
<feature type="compositionally biased region" description="Polar residues" evidence="2">
    <location>
        <begin position="329"/>
        <end position="344"/>
    </location>
</feature>
<dbReference type="InterPro" id="IPR000421">
    <property type="entry name" value="FA58C"/>
</dbReference>
<evidence type="ECO:0000313" key="5">
    <source>
        <dbReference type="Proteomes" id="UP000409147"/>
    </source>
</evidence>
<gene>
    <name evidence="4" type="ORF">ROSSTS7063_01608</name>
</gene>
<evidence type="ECO:0000313" key="4">
    <source>
        <dbReference type="EMBL" id="VUX05930.1"/>
    </source>
</evidence>
<dbReference type="EC" id="3.2.1.97" evidence="4"/>
<dbReference type="Gene3D" id="2.60.120.260">
    <property type="entry name" value="Galactose-binding domain-like"/>
    <property type="match status" value="1"/>
</dbReference>
<dbReference type="EMBL" id="CABHNB010000020">
    <property type="protein sequence ID" value="VUX05930.1"/>
    <property type="molecule type" value="Genomic_DNA"/>
</dbReference>
<dbReference type="InterPro" id="IPR008979">
    <property type="entry name" value="Galactose-bd-like_sf"/>
</dbReference>
<feature type="region of interest" description="Disordered" evidence="2">
    <location>
        <begin position="403"/>
        <end position="473"/>
    </location>
</feature>
<feature type="compositionally biased region" description="Acidic residues" evidence="2">
    <location>
        <begin position="771"/>
        <end position="829"/>
    </location>
</feature>
<dbReference type="RefSeq" id="WP_144368902.1">
    <property type="nucleotide sequence ID" value="NZ_CABHNB010000020.1"/>
</dbReference>
<proteinExistence type="predicted"/>
<name>A0A564TF09_9FIRM</name>
<dbReference type="SUPFAM" id="SSF49785">
    <property type="entry name" value="Galactose-binding domain-like"/>
    <property type="match status" value="1"/>
</dbReference>
<feature type="compositionally biased region" description="Acidic residues" evidence="2">
    <location>
        <begin position="348"/>
        <end position="363"/>
    </location>
</feature>
<feature type="region of interest" description="Disordered" evidence="2">
    <location>
        <begin position="771"/>
        <end position="846"/>
    </location>
</feature>
<evidence type="ECO:0000256" key="2">
    <source>
        <dbReference type="SAM" id="MobiDB-lite"/>
    </source>
</evidence>
<feature type="compositionally biased region" description="Acidic residues" evidence="2">
    <location>
        <begin position="410"/>
        <end position="440"/>
    </location>
</feature>
<reference evidence="4 5" key="1">
    <citation type="submission" date="2019-07" db="EMBL/GenBank/DDBJ databases">
        <authorList>
            <person name="Hibberd C M."/>
            <person name="Gehrig L. J."/>
            <person name="Chang H.-W."/>
            <person name="Venkatesh S."/>
        </authorList>
    </citation>
    <scope>NUCLEOTIDE SEQUENCE [LARGE SCALE GENOMIC DNA]</scope>
    <source>
        <strain evidence="4">Ruminococcus_obeum_SSTS_Bg7063</strain>
    </source>
</reference>
<dbReference type="Pfam" id="PF00754">
    <property type="entry name" value="F5_F8_type_C"/>
    <property type="match status" value="1"/>
</dbReference>
<dbReference type="GO" id="GO:0033926">
    <property type="term" value="F:endo-alpha-N-acetylgalactosaminidase activity"/>
    <property type="evidence" value="ECO:0007669"/>
    <property type="project" value="UniProtKB-EC"/>
</dbReference>
<feature type="region of interest" description="Disordered" evidence="2">
    <location>
        <begin position="326"/>
        <end position="367"/>
    </location>
</feature>
<keyword evidence="4" id="KW-0378">Hydrolase</keyword>
<feature type="domain" description="F5/8 type C" evidence="3">
    <location>
        <begin position="1048"/>
        <end position="1204"/>
    </location>
</feature>
<keyword evidence="5" id="KW-1185">Reference proteome</keyword>
<protein>
    <submittedName>
        <fullName evidence="4">Endo-alpha-N-acetylgalactosaminidase</fullName>
        <ecNumber evidence="4">3.2.1.97</ecNumber>
    </submittedName>
</protein>
<sequence length="2085" mass="231910">MRFKHKKLFISGTAVAAAGALGVGALLQTVLSVQASSDMMPGIEQIVSENTEDEPFRILELVNNSEDAEIGYYISGQEPSLKLYEYQYTDSSGQTQTVHFSSVQDALSKLPTARRAEFIQNIRQNSDGSTSTDTGIKNISDISADKDDPLTYTGYAEKYFLDSDESGWTKVDLTDFSGNSRTDTVSVNGTYQENSSGTGNYTKEEQEYYPIRNGVQTDQEQTGKYRENIQNFHASESSDSRGAYYLEFAPVSNEKINAELEKDKGQTAILPEYDYANGRYGYYENVYTDLTEEIVNDINEQNYQFPGENPVGFSESDEVLIQNNEKEAVQSTIEKSNAFTSGEKNSTDDSEDPAEDSFSEDSESSSVDFDNAYQMDGEDVFASGDTEIPSTGADVSLELQSYETPVESSGDFDAEFSDDFTDETVDSGEQSVDADTEEPDNTVGFEGDNTEQDTAGVDMTEEGNAETTDDTEGRKVLGGILNTATAGTQENPYIYLGETIAEYPYYQYELIGDLAYVKDKEIQTKNDIQRDPDKARETGDILLDNDQYWYYEQDDSGTIKRYPVSIVTGRQAVPFNELQEIPEDMEYDYYYRVEKVYFCCHAVDNQTENPSVCAYRGWYYPSYPENEEIYLPVIEGDGKTATHYISEASYSLTPGSGNYDFVPGGDTSCQVEVDHFYYQGGYVNNDWFKRDVFHLTPKASADEEDGEFEKFNITVDTRSADDATTMIYADPVIEDTTTGYNVGNAGADTDSTAVADSAGDVQDDFTSEDIEFSSEYQEPETTDTDETVDVATEENDSTDVADQENSDEESTDIEVTDETDSSTDADVQTDETVAADVGDGETSGTSLADSLKEYDLIYINGDMQKETAETVLESGIPCIINAARVTDGSAVAKAFSTLIQSTEEDADGHYVNANVYFFKDTLAAGTADNSSLLNRNFATNFNNDKDSEEDKTYAASDKMHGFEEIVKYINSENQYRSLLNDSDVSADDSDSENTDTQSIEQLTREISQARVIEYIINYKYKRARNSKQNMLALQIMPDANDSQINSDTVENWLGIKKTETENVPIKSVTANCWHSSDKPANMLDGNKTTIWHSKWKGENSECSSHTHWFELTLREPSIVSGVNYTSRPNAATGTLIEYKAELMDENDNILYTTTGNTGLMATDYTRTVSLSFGKQVSGVKKIKISYLRSYENFASCAEISVFNDPNIATTTHVEVENMTASEFVGHIDDIGSEYDMIYISDKIANRNKYITGEGDYRYVHVGGGQKITGYGELVKLLGQLDTDYAQGNWSDGLKRFAPLSTYSENGSGYFRGSGNDITEQQYSELMNFVKSGYPVVLASGLVSNGKPNAKEIDSSSYYYQFISDALKYDNVFTKDELDKKTKDISFYMNLAKPVIDFIENGRPPEPQRQGETDASAAYINGELKYEFTVKNDSDAVPASTTYDCKLYLDLNFDGNLSDSESQDSYIVVQDEDGNVLSQKDYGNGDLRYELKNGKKYTVIRQIPQDYFKIITWKLELSNNRNPYVHTSETGYAKQKNTGEKQTINVLQLVPSYNANNPCRWKLAESTKFKQLMSGVEDFQLHLTTVDVSNVNNESIKINGKKVTLKELLDEQQMLIIGFQDVYQDISLDAVEEILSFIRSGKSVIFSHDTTSYINYDPSKVYEKIAKNAYDANGNADAGAIDRYKEGWLWSTAKNPTWGLSLNTILRSVVGMDRYGITSDAVIGNETVSALLKKGSPLSAKTTDFKTLMELAGDVAYKNGDKTQSYAQTQGYSNMYAEGKKVDNAHTNTITKVNDGAITQYPFRMGDTINSIATTHGQYYQLGLEQDRDINNISDGKNDIVVWYCLLGGVYGNSPNDVRNNYYLYSKGNVIYTGAGHSTINDDEEIKLFINAIVAAANVTAVQPQVNFVSALNPSAETEESRYYMTDQSSWTTAGADGNTLEKDMQFYIDVRDYNMVSADLSNEDKKQQKMTVSFYIEDSNGTVVNGAPSGSTPISKVDGDIAQLTAYGSGGPVALSNDGFVIENNAYALTLHNVEKYLKVANGEYKQKCKLYAKVTSTVSLYGQLKTNTSWSSIDLKQRQLFEMD</sequence>
<keyword evidence="1 4" id="KW-0326">Glycosidase</keyword>
<evidence type="ECO:0000256" key="1">
    <source>
        <dbReference type="ARBA" id="ARBA00023295"/>
    </source>
</evidence>
<dbReference type="Proteomes" id="UP000409147">
    <property type="component" value="Unassembled WGS sequence"/>
</dbReference>
<evidence type="ECO:0000259" key="3">
    <source>
        <dbReference type="PROSITE" id="PS50022"/>
    </source>
</evidence>
<feature type="compositionally biased region" description="Acidic residues" evidence="2">
    <location>
        <begin position="459"/>
        <end position="470"/>
    </location>
</feature>
<dbReference type="PROSITE" id="PS50022">
    <property type="entry name" value="FA58C_3"/>
    <property type="match status" value="1"/>
</dbReference>
<accession>A0A564TF09</accession>